<dbReference type="SUPFAM" id="SSF46785">
    <property type="entry name" value="Winged helix' DNA-binding domain"/>
    <property type="match status" value="1"/>
</dbReference>
<evidence type="ECO:0000313" key="5">
    <source>
        <dbReference type="EMBL" id="NLS09558.1"/>
    </source>
</evidence>
<evidence type="ECO:0000256" key="1">
    <source>
        <dbReference type="ARBA" id="ARBA00023015"/>
    </source>
</evidence>
<dbReference type="PROSITE" id="PS51078">
    <property type="entry name" value="ICLR_ED"/>
    <property type="match status" value="1"/>
</dbReference>
<dbReference type="Pfam" id="PF01614">
    <property type="entry name" value="IclR_C"/>
    <property type="match status" value="1"/>
</dbReference>
<gene>
    <name evidence="5" type="ORF">HGQ17_05945</name>
</gene>
<dbReference type="SUPFAM" id="SSF55781">
    <property type="entry name" value="GAF domain-like"/>
    <property type="match status" value="1"/>
</dbReference>
<accession>A0A7X8TIU8</accession>
<dbReference type="EMBL" id="JABAHY010000004">
    <property type="protein sequence ID" value="NLS09558.1"/>
    <property type="molecule type" value="Genomic_DNA"/>
</dbReference>
<dbReference type="InterPro" id="IPR005471">
    <property type="entry name" value="Tscrpt_reg_IclR_N"/>
</dbReference>
<evidence type="ECO:0000259" key="4">
    <source>
        <dbReference type="PROSITE" id="PS51078"/>
    </source>
</evidence>
<name>A0A7X8TIU8_9MICC</name>
<dbReference type="Proteomes" id="UP000523139">
    <property type="component" value="Unassembled WGS sequence"/>
</dbReference>
<comment type="caution">
    <text evidence="5">The sequence shown here is derived from an EMBL/GenBank/DDBJ whole genome shotgun (WGS) entry which is preliminary data.</text>
</comment>
<dbReference type="PANTHER" id="PTHR30136">
    <property type="entry name" value="HELIX-TURN-HELIX TRANSCRIPTIONAL REGULATOR, ICLR FAMILY"/>
    <property type="match status" value="1"/>
</dbReference>
<reference evidence="5 6" key="1">
    <citation type="submission" date="2020-04" db="EMBL/GenBank/DDBJ databases">
        <title>Nesterenkonia sp. nov., isolated from marine sediment.</title>
        <authorList>
            <person name="Zhang G."/>
        </authorList>
    </citation>
    <scope>NUCLEOTIDE SEQUENCE [LARGE SCALE GENOMIC DNA]</scope>
    <source>
        <strain evidence="5 6">MY13</strain>
    </source>
</reference>
<keyword evidence="3" id="KW-0804">Transcription</keyword>
<protein>
    <submittedName>
        <fullName evidence="5">IclR family transcriptional regulator</fullName>
    </submittedName>
</protein>
<dbReference type="InterPro" id="IPR029016">
    <property type="entry name" value="GAF-like_dom_sf"/>
</dbReference>
<evidence type="ECO:0000256" key="2">
    <source>
        <dbReference type="ARBA" id="ARBA00023125"/>
    </source>
</evidence>
<keyword evidence="2" id="KW-0238">DNA-binding</keyword>
<evidence type="ECO:0000313" key="6">
    <source>
        <dbReference type="Proteomes" id="UP000523139"/>
    </source>
</evidence>
<keyword evidence="1" id="KW-0805">Transcription regulation</keyword>
<feature type="domain" description="IclR-ED" evidence="4">
    <location>
        <begin position="35"/>
        <end position="219"/>
    </location>
</feature>
<dbReference type="RefSeq" id="WP_168887169.1">
    <property type="nucleotide sequence ID" value="NZ_JABAHY010000004.1"/>
</dbReference>
<dbReference type="InterPro" id="IPR050707">
    <property type="entry name" value="HTH_MetabolicPath_Reg"/>
</dbReference>
<sequence>MTELSTSTTHRLLRAMAENGLVHQDSAHRYSLGPLIVQLARNGALPTTLREAALPVMTRVRDQVNETVGLHELMPNGYRAVIDQVESHQDLRRSYTEFGIPLPLPHGAPGRTILAFLSEDRQRWWLDQELPPDTSATVVTSEAVLRDIAATRSRGWAHPLGERTPGIRSVAAPVFDHSHQPIGALSISVPAIRMSTERAHVLGPLIAEAAWEVSQILGASERPWPTSDAQWQKRGR</sequence>
<dbReference type="GO" id="GO:0003700">
    <property type="term" value="F:DNA-binding transcription factor activity"/>
    <property type="evidence" value="ECO:0007669"/>
    <property type="project" value="TreeGrafter"/>
</dbReference>
<dbReference type="Gene3D" id="3.30.450.40">
    <property type="match status" value="1"/>
</dbReference>
<keyword evidence="6" id="KW-1185">Reference proteome</keyword>
<dbReference type="GO" id="GO:0003677">
    <property type="term" value="F:DNA binding"/>
    <property type="evidence" value="ECO:0007669"/>
    <property type="project" value="UniProtKB-KW"/>
</dbReference>
<dbReference type="PANTHER" id="PTHR30136:SF24">
    <property type="entry name" value="HTH-TYPE TRANSCRIPTIONAL REPRESSOR ALLR"/>
    <property type="match status" value="1"/>
</dbReference>
<organism evidence="5 6">
    <name type="scientific">Nesterenkonia sedimenti</name>
    <dbReference type="NCBI Taxonomy" id="1463632"/>
    <lineage>
        <taxon>Bacteria</taxon>
        <taxon>Bacillati</taxon>
        <taxon>Actinomycetota</taxon>
        <taxon>Actinomycetes</taxon>
        <taxon>Micrococcales</taxon>
        <taxon>Micrococcaceae</taxon>
        <taxon>Nesterenkonia</taxon>
    </lineage>
</organism>
<dbReference type="GO" id="GO:0045892">
    <property type="term" value="P:negative regulation of DNA-templated transcription"/>
    <property type="evidence" value="ECO:0007669"/>
    <property type="project" value="TreeGrafter"/>
</dbReference>
<dbReference type="InterPro" id="IPR036388">
    <property type="entry name" value="WH-like_DNA-bd_sf"/>
</dbReference>
<dbReference type="Gene3D" id="1.10.10.10">
    <property type="entry name" value="Winged helix-like DNA-binding domain superfamily/Winged helix DNA-binding domain"/>
    <property type="match status" value="1"/>
</dbReference>
<dbReference type="InterPro" id="IPR036390">
    <property type="entry name" value="WH_DNA-bd_sf"/>
</dbReference>
<proteinExistence type="predicted"/>
<dbReference type="AlphaFoldDB" id="A0A7X8TIU8"/>
<dbReference type="Pfam" id="PF09339">
    <property type="entry name" value="HTH_IclR"/>
    <property type="match status" value="1"/>
</dbReference>
<evidence type="ECO:0000256" key="3">
    <source>
        <dbReference type="ARBA" id="ARBA00023163"/>
    </source>
</evidence>
<dbReference type="InterPro" id="IPR014757">
    <property type="entry name" value="Tscrpt_reg_IclR_C"/>
</dbReference>